<feature type="transmembrane region" description="Helical" evidence="10">
    <location>
        <begin position="77"/>
        <end position="97"/>
    </location>
</feature>
<dbReference type="InterPro" id="IPR023395">
    <property type="entry name" value="MCP_dom_sf"/>
</dbReference>
<keyword evidence="3 9" id="KW-0813">Transport</keyword>
<dbReference type="GO" id="GO:0016020">
    <property type="term" value="C:membrane"/>
    <property type="evidence" value="ECO:0007669"/>
    <property type="project" value="UniProtKB-SubCell"/>
</dbReference>
<evidence type="ECO:0000256" key="7">
    <source>
        <dbReference type="ARBA" id="ARBA00023136"/>
    </source>
</evidence>
<dbReference type="PANTHER" id="PTHR45667">
    <property type="entry name" value="S-ADENOSYLMETHIONINE MITOCHONDRIAL CARRIER PROTEIN"/>
    <property type="match status" value="1"/>
</dbReference>
<feature type="repeat" description="Solcar" evidence="8">
    <location>
        <begin position="111"/>
        <end position="200"/>
    </location>
</feature>
<dbReference type="Gene3D" id="1.50.40.10">
    <property type="entry name" value="Mitochondrial carrier domain"/>
    <property type="match status" value="1"/>
</dbReference>
<reference evidence="11" key="1">
    <citation type="submission" date="2021-01" db="EMBL/GenBank/DDBJ databases">
        <authorList>
            <person name="Corre E."/>
            <person name="Pelletier E."/>
            <person name="Niang G."/>
            <person name="Scheremetjew M."/>
            <person name="Finn R."/>
            <person name="Kale V."/>
            <person name="Holt S."/>
            <person name="Cochrane G."/>
            <person name="Meng A."/>
            <person name="Brown T."/>
            <person name="Cohen L."/>
        </authorList>
    </citation>
    <scope>NUCLEOTIDE SEQUENCE</scope>
    <source>
        <strain evidence="11">CCMP1320</strain>
    </source>
</reference>
<accession>A0A7S3R6L9</accession>
<evidence type="ECO:0000256" key="10">
    <source>
        <dbReference type="SAM" id="Phobius"/>
    </source>
</evidence>
<comment type="similarity">
    <text evidence="2 9">Belongs to the mitochondrial carrier (TC 2.A.29) family.</text>
</comment>
<feature type="repeat" description="Solcar" evidence="8">
    <location>
        <begin position="219"/>
        <end position="305"/>
    </location>
</feature>
<evidence type="ECO:0000256" key="3">
    <source>
        <dbReference type="ARBA" id="ARBA00022448"/>
    </source>
</evidence>
<dbReference type="AlphaFoldDB" id="A0A7S3R6L9"/>
<dbReference type="PRINTS" id="PR00926">
    <property type="entry name" value="MITOCARRIER"/>
</dbReference>
<gene>
    <name evidence="11" type="ORF">DTER00134_LOCUS18913</name>
</gene>
<sequence>MSHQAPASAERSSLLSTLAPFIAGPVAGVCSRFVIYPSDTIKARLQVQGSLGRSKSQLYKSTLDAASQMLRREGFKAFYRGFGVVVVGNVPANMAYFGGYELGKWLLPDRSGLLSNMATGAIAQLSGGLLFTPVDIIKERMQVQGIMQGHFSYTGSWHALTSLLKDRGPMGLFRGYWATNAVWIPWSVLHIAAYEQFKGRAADAYPGMQEPLRSPDDLPPWVLGSCSAASASLAALATQPMDVVKTRLQVLSATGASQPTAIALAKQALQKEGMQVFMSGAFARILTLAPGASLSWMIYQPLMGILTREG</sequence>
<name>A0A7S3R6L9_DUNTE</name>
<dbReference type="EMBL" id="HBIP01031113">
    <property type="protein sequence ID" value="CAE0503840.1"/>
    <property type="molecule type" value="Transcribed_RNA"/>
</dbReference>
<comment type="subcellular location">
    <subcellularLocation>
        <location evidence="1">Membrane</location>
        <topology evidence="1">Multi-pass membrane protein</topology>
    </subcellularLocation>
</comment>
<keyword evidence="4 8" id="KW-0812">Transmembrane</keyword>
<organism evidence="11">
    <name type="scientific">Dunaliella tertiolecta</name>
    <name type="common">Green alga</name>
    <dbReference type="NCBI Taxonomy" id="3047"/>
    <lineage>
        <taxon>Eukaryota</taxon>
        <taxon>Viridiplantae</taxon>
        <taxon>Chlorophyta</taxon>
        <taxon>core chlorophytes</taxon>
        <taxon>Chlorophyceae</taxon>
        <taxon>CS clade</taxon>
        <taxon>Chlamydomonadales</taxon>
        <taxon>Dunaliellaceae</taxon>
        <taxon>Dunaliella</taxon>
    </lineage>
</organism>
<feature type="transmembrane region" description="Helical" evidence="10">
    <location>
        <begin position="12"/>
        <end position="35"/>
    </location>
</feature>
<feature type="repeat" description="Solcar" evidence="8">
    <location>
        <begin position="15"/>
        <end position="106"/>
    </location>
</feature>
<dbReference type="GO" id="GO:0055085">
    <property type="term" value="P:transmembrane transport"/>
    <property type="evidence" value="ECO:0007669"/>
    <property type="project" value="InterPro"/>
</dbReference>
<dbReference type="Pfam" id="PF00153">
    <property type="entry name" value="Mito_carr"/>
    <property type="match status" value="3"/>
</dbReference>
<evidence type="ECO:0000256" key="9">
    <source>
        <dbReference type="RuleBase" id="RU000488"/>
    </source>
</evidence>
<evidence type="ECO:0000256" key="2">
    <source>
        <dbReference type="ARBA" id="ARBA00006375"/>
    </source>
</evidence>
<feature type="transmembrane region" description="Helical" evidence="10">
    <location>
        <begin position="276"/>
        <end position="299"/>
    </location>
</feature>
<protein>
    <recommendedName>
        <fullName evidence="12">Mitochondrial carrier protein</fullName>
    </recommendedName>
</protein>
<evidence type="ECO:0000313" key="11">
    <source>
        <dbReference type="EMBL" id="CAE0503840.1"/>
    </source>
</evidence>
<evidence type="ECO:0000256" key="4">
    <source>
        <dbReference type="ARBA" id="ARBA00022692"/>
    </source>
</evidence>
<evidence type="ECO:0000256" key="5">
    <source>
        <dbReference type="ARBA" id="ARBA00022737"/>
    </source>
</evidence>
<evidence type="ECO:0008006" key="12">
    <source>
        <dbReference type="Google" id="ProtNLM"/>
    </source>
</evidence>
<dbReference type="InterPro" id="IPR002067">
    <property type="entry name" value="MCP"/>
</dbReference>
<dbReference type="SUPFAM" id="SSF103506">
    <property type="entry name" value="Mitochondrial carrier"/>
    <property type="match status" value="1"/>
</dbReference>
<proteinExistence type="inferred from homology"/>
<feature type="transmembrane region" description="Helical" evidence="10">
    <location>
        <begin position="117"/>
        <end position="137"/>
    </location>
</feature>
<evidence type="ECO:0000256" key="1">
    <source>
        <dbReference type="ARBA" id="ARBA00004141"/>
    </source>
</evidence>
<keyword evidence="7 8" id="KW-0472">Membrane</keyword>
<evidence type="ECO:0000256" key="8">
    <source>
        <dbReference type="PROSITE-ProRule" id="PRU00282"/>
    </source>
</evidence>
<keyword evidence="6 10" id="KW-1133">Transmembrane helix</keyword>
<keyword evidence="5" id="KW-0677">Repeat</keyword>
<dbReference type="InterPro" id="IPR018108">
    <property type="entry name" value="MCP_transmembrane"/>
</dbReference>
<dbReference type="PROSITE" id="PS50920">
    <property type="entry name" value="SOLCAR"/>
    <property type="match status" value="3"/>
</dbReference>
<evidence type="ECO:0000256" key="6">
    <source>
        <dbReference type="ARBA" id="ARBA00022989"/>
    </source>
</evidence>